<dbReference type="PROSITE" id="PS00217">
    <property type="entry name" value="SUGAR_TRANSPORT_2"/>
    <property type="match status" value="1"/>
</dbReference>
<evidence type="ECO:0000259" key="8">
    <source>
        <dbReference type="PROSITE" id="PS50850"/>
    </source>
</evidence>
<keyword evidence="3" id="KW-1003">Cell membrane</keyword>
<comment type="subcellular location">
    <subcellularLocation>
        <location evidence="1">Cell membrane</location>
        <topology evidence="1">Multi-pass membrane protein</topology>
    </subcellularLocation>
</comment>
<dbReference type="PROSITE" id="PS50850">
    <property type="entry name" value="MFS"/>
    <property type="match status" value="1"/>
</dbReference>
<evidence type="ECO:0000256" key="6">
    <source>
        <dbReference type="ARBA" id="ARBA00022989"/>
    </source>
</evidence>
<evidence type="ECO:0000313" key="10">
    <source>
        <dbReference type="Proteomes" id="UP000281391"/>
    </source>
</evidence>
<dbReference type="GO" id="GO:0015293">
    <property type="term" value="F:symporter activity"/>
    <property type="evidence" value="ECO:0007669"/>
    <property type="project" value="UniProtKB-KW"/>
</dbReference>
<evidence type="ECO:0000256" key="4">
    <source>
        <dbReference type="ARBA" id="ARBA00022692"/>
    </source>
</evidence>
<dbReference type="InterPro" id="IPR051084">
    <property type="entry name" value="H+-coupled_symporters"/>
</dbReference>
<evidence type="ECO:0000256" key="1">
    <source>
        <dbReference type="ARBA" id="ARBA00004651"/>
    </source>
</evidence>
<evidence type="ECO:0000313" key="9">
    <source>
        <dbReference type="EMBL" id="VDZ61189.1"/>
    </source>
</evidence>
<evidence type="ECO:0000256" key="7">
    <source>
        <dbReference type="ARBA" id="ARBA00023136"/>
    </source>
</evidence>
<keyword evidence="6" id="KW-1133">Transmembrane helix</keyword>
<dbReference type="InterPro" id="IPR036259">
    <property type="entry name" value="MFS_trans_sf"/>
</dbReference>
<dbReference type="InterPro" id="IPR005829">
    <property type="entry name" value="Sugar_transporter_CS"/>
</dbReference>
<evidence type="ECO:0000256" key="2">
    <source>
        <dbReference type="ARBA" id="ARBA00022448"/>
    </source>
</evidence>
<dbReference type="Pfam" id="PF00083">
    <property type="entry name" value="Sugar_tr"/>
    <property type="match status" value="1"/>
</dbReference>
<dbReference type="Proteomes" id="UP000281391">
    <property type="component" value="Chromosome"/>
</dbReference>
<accession>A0A3S4DN12</accession>
<dbReference type="InterPro" id="IPR005828">
    <property type="entry name" value="MFS_sugar_transport-like"/>
</dbReference>
<dbReference type="PANTHER" id="PTHR43528">
    <property type="entry name" value="ALPHA-KETOGLUTARATE PERMEASE"/>
    <property type="match status" value="1"/>
</dbReference>
<proteinExistence type="predicted"/>
<dbReference type="EMBL" id="LR134117">
    <property type="protein sequence ID" value="VDZ61189.1"/>
    <property type="molecule type" value="Genomic_DNA"/>
</dbReference>
<sequence length="114" mass="12244">MLAGRLLQGFSAGAELGGVSVYLAEIATPGRKGFYTSWQSGSQQVAIMVAAAMGFALNAALEESAIRDWGWRLPFLFGCLIVPFIFSCAANCKKPRRSPPAATIWQCARCLKPC</sequence>
<gene>
    <name evidence="9" type="primary">kgtP_2</name>
    <name evidence="9" type="ORF">NCTC11214_03664</name>
</gene>
<dbReference type="Gene3D" id="1.20.1250.20">
    <property type="entry name" value="MFS general substrate transporter like domains"/>
    <property type="match status" value="1"/>
</dbReference>
<keyword evidence="4" id="KW-0812">Transmembrane</keyword>
<dbReference type="InterPro" id="IPR020846">
    <property type="entry name" value="MFS_dom"/>
</dbReference>
<evidence type="ECO:0000256" key="3">
    <source>
        <dbReference type="ARBA" id="ARBA00022475"/>
    </source>
</evidence>
<organism evidence="9 10">
    <name type="scientific">Serratia odorifera</name>
    <dbReference type="NCBI Taxonomy" id="618"/>
    <lineage>
        <taxon>Bacteria</taxon>
        <taxon>Pseudomonadati</taxon>
        <taxon>Pseudomonadota</taxon>
        <taxon>Gammaproteobacteria</taxon>
        <taxon>Enterobacterales</taxon>
        <taxon>Yersiniaceae</taxon>
        <taxon>Serratia</taxon>
    </lineage>
</organism>
<keyword evidence="2" id="KW-0813">Transport</keyword>
<feature type="domain" description="Major facilitator superfamily (MFS) profile" evidence="8">
    <location>
        <begin position="1"/>
        <end position="114"/>
    </location>
</feature>
<dbReference type="SUPFAM" id="SSF103473">
    <property type="entry name" value="MFS general substrate transporter"/>
    <property type="match status" value="1"/>
</dbReference>
<dbReference type="GO" id="GO:0005886">
    <property type="term" value="C:plasma membrane"/>
    <property type="evidence" value="ECO:0007669"/>
    <property type="project" value="UniProtKB-SubCell"/>
</dbReference>
<evidence type="ECO:0000256" key="5">
    <source>
        <dbReference type="ARBA" id="ARBA00022847"/>
    </source>
</evidence>
<name>A0A3S4DN12_SEROD</name>
<reference evidence="9 10" key="1">
    <citation type="submission" date="2018-12" db="EMBL/GenBank/DDBJ databases">
        <authorList>
            <consortium name="Pathogen Informatics"/>
        </authorList>
    </citation>
    <scope>NUCLEOTIDE SEQUENCE [LARGE SCALE GENOMIC DNA]</scope>
    <source>
        <strain evidence="9 10">NCTC11214</strain>
    </source>
</reference>
<keyword evidence="7" id="KW-0472">Membrane</keyword>
<protein>
    <submittedName>
        <fullName evidence="9">Alpha-ketoglutarate permease</fullName>
    </submittedName>
</protein>
<dbReference type="KEGG" id="sof:NCTC11214_03664"/>
<dbReference type="PANTHER" id="PTHR43528:SF6">
    <property type="entry name" value="CITRATE-PROTON SYMPORTER"/>
    <property type="match status" value="1"/>
</dbReference>
<dbReference type="AlphaFoldDB" id="A0A3S4DN12"/>
<keyword evidence="5" id="KW-0769">Symport</keyword>